<proteinExistence type="predicted"/>
<dbReference type="SUPFAM" id="SSF81342">
    <property type="entry name" value="Transmembrane di-heme cytochromes"/>
    <property type="match status" value="1"/>
</dbReference>
<evidence type="ECO:0000256" key="6">
    <source>
        <dbReference type="SAM" id="Phobius"/>
    </source>
</evidence>
<sequence>MPKSPYQPLVLRILHGFNALIAILAILTSFWVYNIYDGRFGRLPLPEISGTIDLHGTLGLIFLLGFPAFGIYSVWVGNKRLVQLSTGKNLGRLNHPIGWYSWHRLINTAMLLAAIFALITGKMMQESWLPAGDLNQPWYQFHLLAWVVLVCCLALHIGLSLKVGGIPLVLSMVSWKYKSQDAPQNWPSQLRRWWQRN</sequence>
<feature type="domain" description="Cytochrome b561 bacterial/Ni-hydrogenase" evidence="7">
    <location>
        <begin position="7"/>
        <end position="174"/>
    </location>
</feature>
<comment type="caution">
    <text evidence="8">The sequence shown here is derived from an EMBL/GenBank/DDBJ whole genome shotgun (WGS) entry which is preliminary data.</text>
</comment>
<evidence type="ECO:0000256" key="2">
    <source>
        <dbReference type="ARBA" id="ARBA00022475"/>
    </source>
</evidence>
<evidence type="ECO:0000256" key="3">
    <source>
        <dbReference type="ARBA" id="ARBA00022692"/>
    </source>
</evidence>
<dbReference type="InterPro" id="IPR016174">
    <property type="entry name" value="Di-haem_cyt_TM"/>
</dbReference>
<feature type="transmembrane region" description="Helical" evidence="6">
    <location>
        <begin position="139"/>
        <end position="170"/>
    </location>
</feature>
<dbReference type="RefSeq" id="WP_069965205.1">
    <property type="nucleotide sequence ID" value="NZ_CM124774.1"/>
</dbReference>
<keyword evidence="2" id="KW-1003">Cell membrane</keyword>
<evidence type="ECO:0000256" key="1">
    <source>
        <dbReference type="ARBA" id="ARBA00004651"/>
    </source>
</evidence>
<gene>
    <name evidence="8" type="ORF">BH720_00600</name>
</gene>
<evidence type="ECO:0000256" key="5">
    <source>
        <dbReference type="ARBA" id="ARBA00023136"/>
    </source>
</evidence>
<dbReference type="Pfam" id="PF01292">
    <property type="entry name" value="Ni_hydr_CYTB"/>
    <property type="match status" value="1"/>
</dbReference>
<feature type="transmembrane region" description="Helical" evidence="6">
    <location>
        <begin position="56"/>
        <end position="76"/>
    </location>
</feature>
<dbReference type="EMBL" id="MJGC01000010">
    <property type="protein sequence ID" value="OEJ77209.1"/>
    <property type="molecule type" value="Genomic_DNA"/>
</dbReference>
<dbReference type="Gene3D" id="1.20.120.1770">
    <property type="match status" value="1"/>
</dbReference>
<keyword evidence="5 6" id="KW-0472">Membrane</keyword>
<comment type="subcellular location">
    <subcellularLocation>
        <location evidence="1">Cell membrane</location>
        <topology evidence="1">Multi-pass membrane protein</topology>
    </subcellularLocation>
</comment>
<dbReference type="GO" id="GO:0005886">
    <property type="term" value="C:plasma membrane"/>
    <property type="evidence" value="ECO:0007669"/>
    <property type="project" value="UniProtKB-SubCell"/>
</dbReference>
<name>A0A1E5QRA3_9CYAN</name>
<evidence type="ECO:0000259" key="7">
    <source>
        <dbReference type="Pfam" id="PF01292"/>
    </source>
</evidence>
<accession>A0A1E5QRA3</accession>
<dbReference type="STRING" id="1781255.BH720_00600"/>
<dbReference type="OrthoDB" id="457436at2"/>
<keyword evidence="3 6" id="KW-0812">Transmembrane</keyword>
<protein>
    <submittedName>
        <fullName evidence="8">Cytochrome B</fullName>
    </submittedName>
</protein>
<dbReference type="GO" id="GO:0009055">
    <property type="term" value="F:electron transfer activity"/>
    <property type="evidence" value="ECO:0007669"/>
    <property type="project" value="InterPro"/>
</dbReference>
<feature type="transmembrane region" description="Helical" evidence="6">
    <location>
        <begin position="12"/>
        <end position="36"/>
    </location>
</feature>
<feature type="transmembrane region" description="Helical" evidence="6">
    <location>
        <begin position="97"/>
        <end position="119"/>
    </location>
</feature>
<evidence type="ECO:0000313" key="8">
    <source>
        <dbReference type="EMBL" id="OEJ77209.1"/>
    </source>
</evidence>
<evidence type="ECO:0000256" key="4">
    <source>
        <dbReference type="ARBA" id="ARBA00022989"/>
    </source>
</evidence>
<dbReference type="AlphaFoldDB" id="A0A1E5QRA3"/>
<reference evidence="8" key="1">
    <citation type="submission" date="2016-09" db="EMBL/GenBank/DDBJ databases">
        <title>Draft genome of thermotolerant cyanobacterium Desertifilum sp. strain IPPAS B-1220.</title>
        <authorList>
            <person name="Sinetova M.A."/>
            <person name="Bolakhan K."/>
            <person name="Zayadan B.K."/>
            <person name="Mironov K.S."/>
            <person name="Ustinova V."/>
            <person name="Kupriyanova E.V."/>
            <person name="Sidorov R.A."/>
            <person name="Skrypnik A.N."/>
            <person name="Gogoleva N.E."/>
            <person name="Gogolev Y.V."/>
            <person name="Los D.A."/>
        </authorList>
    </citation>
    <scope>NUCLEOTIDE SEQUENCE [LARGE SCALE GENOMIC DNA]</scope>
    <source>
        <strain evidence="8">IPPAS B-1220</strain>
    </source>
</reference>
<dbReference type="InterPro" id="IPR011577">
    <property type="entry name" value="Cyt_b561_bac/Ni-Hgenase"/>
</dbReference>
<dbReference type="GO" id="GO:0022904">
    <property type="term" value="P:respiratory electron transport chain"/>
    <property type="evidence" value="ECO:0007669"/>
    <property type="project" value="InterPro"/>
</dbReference>
<keyword evidence="4 6" id="KW-1133">Transmembrane helix</keyword>
<organism evidence="8">
    <name type="scientific">Desertifilum tharense IPPAS B-1220</name>
    <dbReference type="NCBI Taxonomy" id="1781255"/>
    <lineage>
        <taxon>Bacteria</taxon>
        <taxon>Bacillati</taxon>
        <taxon>Cyanobacteriota</taxon>
        <taxon>Cyanophyceae</taxon>
        <taxon>Desertifilales</taxon>
        <taxon>Desertifilaceae</taxon>
        <taxon>Desertifilum</taxon>
    </lineage>
</organism>